<evidence type="ECO:0000256" key="2">
    <source>
        <dbReference type="SAM" id="MobiDB-lite"/>
    </source>
</evidence>
<organism evidence="4 5">
    <name type="scientific">Tetrapisispora phaffii (strain ATCC 24235 / CBS 4417 / NBRC 1672 / NRRL Y-8282 / UCD 70-5)</name>
    <name type="common">Yeast</name>
    <name type="synonym">Fabospora phaffii</name>
    <dbReference type="NCBI Taxonomy" id="1071381"/>
    <lineage>
        <taxon>Eukaryota</taxon>
        <taxon>Fungi</taxon>
        <taxon>Dikarya</taxon>
        <taxon>Ascomycota</taxon>
        <taxon>Saccharomycotina</taxon>
        <taxon>Saccharomycetes</taxon>
        <taxon>Saccharomycetales</taxon>
        <taxon>Saccharomycetaceae</taxon>
        <taxon>Tetrapisispora</taxon>
    </lineage>
</organism>
<dbReference type="STRING" id="1071381.G8C007"/>
<name>G8C007_TETPH</name>
<proteinExistence type="predicted"/>
<keyword evidence="5" id="KW-1185">Reference proteome</keyword>
<evidence type="ECO:0000313" key="4">
    <source>
        <dbReference type="EMBL" id="CCE65485.1"/>
    </source>
</evidence>
<dbReference type="HOGENOM" id="CLU_324703_0_0_1"/>
<feature type="transmembrane region" description="Helical" evidence="3">
    <location>
        <begin position="7"/>
        <end position="25"/>
    </location>
</feature>
<keyword evidence="3" id="KW-0472">Membrane</keyword>
<evidence type="ECO:0008006" key="6">
    <source>
        <dbReference type="Google" id="ProtNLM"/>
    </source>
</evidence>
<protein>
    <recommendedName>
        <fullName evidence="6">Ketopantoate reductase C-terminal domain-containing protein</fullName>
    </recommendedName>
</protein>
<dbReference type="OMA" id="HTEMINI"/>
<feature type="coiled-coil region" evidence="1">
    <location>
        <begin position="368"/>
        <end position="430"/>
    </location>
</feature>
<evidence type="ECO:0000313" key="5">
    <source>
        <dbReference type="Proteomes" id="UP000005666"/>
    </source>
</evidence>
<accession>G8C007</accession>
<dbReference type="InterPro" id="IPR051402">
    <property type="entry name" value="KPR-Related"/>
</dbReference>
<keyword evidence="3" id="KW-0812">Transmembrane</keyword>
<feature type="region of interest" description="Disordered" evidence="2">
    <location>
        <begin position="838"/>
        <end position="862"/>
    </location>
</feature>
<feature type="coiled-coil region" evidence="1">
    <location>
        <begin position="456"/>
        <end position="486"/>
    </location>
</feature>
<dbReference type="eggNOG" id="ENOG502QT3Z">
    <property type="taxonomic scope" value="Eukaryota"/>
</dbReference>
<sequence>MSSNTSINVLLIGSNPFFIFLWSRFRLANRVNLYLTNDYKTNSYEIETRNYKKVKFQLENHFNSIQSLVKTLEYKGIELKFDLVFISCVTKNSLKKISIFLKNIIDENTKLIIDSTHLISLEKVVHNYINATYEVQILSLITNYDIRCMSISQDSISFKEVPHKEAKPFIYLGKSDFTAYNENAKNSLQVVQRLLQKLLASDYIDLCGMNHNKFISKQWELAMEHICLEALLIVFQESSSANLKNILLASPLIKGLHTEMINILKSNYLDNVGIEELNAQTVENLMSHWVEFNADTEPQFVYIFKKRLHFLNNYDILLLNPINHAKRMSIETPYLDSLYVSLKKLNDINNDNSSLFKRNTDTNSTIVEKSLESDVEKMNNQIQYLRKMIEGNTSQINNYTKNTANLKGEKQKLRAELNSITKELDLQSHNQTQGQKSNQNRNTFFVANENSSNISLEMLKEKELELREKELSLKEKELELELKKKDFQKSLYKQHRYKKSADYLGSTRSHTPVQRPVSTHLPIQNAYPSNGLVNAPINGNYLSKKTSYSNYEQSKQHMNNYTHYNNTSYSYRSGHMKSNPKNSELHKAPSGNFNLLSTNRKNQIDETNDIRRLSSADITNSRYSYSSYNGNNLTKSSSASSFLSTARDPNSYAASINHQYHSRTPSSSSALILEDFNNTIGIGSIHKQNSGRGMPILKKMQTTPEVTSMNSKYSNGYNNYTNYRNNIKTNQMPMVPHNQEYSSQTKVTGYYENNSNILSNRNDNNRQLQNNFKYGDQNSIAGNATSLSSSSSNALNIGNLNSMKTPGSADTPATIISQSPNTMVNGLANNTDLIATDNKDQVSNVGNTDNKESKKKKRIGSADFSKGVSHQTTILFLYSSIRLLTQSFI</sequence>
<dbReference type="RefSeq" id="XP_003687919.1">
    <property type="nucleotide sequence ID" value="XM_003687871.1"/>
</dbReference>
<dbReference type="AlphaFoldDB" id="G8C007"/>
<feature type="compositionally biased region" description="Polar residues" evidence="2">
    <location>
        <begin position="591"/>
        <end position="600"/>
    </location>
</feature>
<dbReference type="PANTHER" id="PTHR21708:SF25">
    <property type="entry name" value="PROTEIN PAM1-RELATED"/>
    <property type="match status" value="1"/>
</dbReference>
<dbReference type="GeneID" id="11531631"/>
<dbReference type="GO" id="GO:0005737">
    <property type="term" value="C:cytoplasm"/>
    <property type="evidence" value="ECO:0007669"/>
    <property type="project" value="TreeGrafter"/>
</dbReference>
<dbReference type="EMBL" id="HE612867">
    <property type="protein sequence ID" value="CCE65485.1"/>
    <property type="molecule type" value="Genomic_DNA"/>
</dbReference>
<feature type="region of interest" description="Disordered" evidence="2">
    <location>
        <begin position="573"/>
        <end position="600"/>
    </location>
</feature>
<reference evidence="4 5" key="1">
    <citation type="journal article" date="2011" name="Proc. Natl. Acad. Sci. U.S.A.">
        <title>Evolutionary erosion of yeast sex chromosomes by mating-type switching accidents.</title>
        <authorList>
            <person name="Gordon J.L."/>
            <person name="Armisen D."/>
            <person name="Proux-Wera E."/>
            <person name="Oheigeartaigh S.S."/>
            <person name="Byrne K.P."/>
            <person name="Wolfe K.H."/>
        </authorList>
    </citation>
    <scope>NUCLEOTIDE SEQUENCE [LARGE SCALE GENOMIC DNA]</scope>
    <source>
        <strain evidence="5">ATCC 24235 / CBS 4417 / NBRC 1672 / NRRL Y-8282 / UCD 70-5</strain>
    </source>
</reference>
<evidence type="ECO:0000256" key="3">
    <source>
        <dbReference type="SAM" id="Phobius"/>
    </source>
</evidence>
<gene>
    <name evidence="4" type="primary">TPHA0L01290</name>
    <name evidence="4" type="ordered locus">TPHA_0L01290</name>
</gene>
<dbReference type="PANTHER" id="PTHR21708">
    <property type="entry name" value="PROBABLE 2-DEHYDROPANTOATE 2-REDUCTASE"/>
    <property type="match status" value="1"/>
</dbReference>
<dbReference type="Proteomes" id="UP000005666">
    <property type="component" value="Chromosome 12"/>
</dbReference>
<dbReference type="KEGG" id="tpf:TPHA_0L01290"/>
<keyword evidence="1" id="KW-0175">Coiled coil</keyword>
<evidence type="ECO:0000256" key="1">
    <source>
        <dbReference type="SAM" id="Coils"/>
    </source>
</evidence>
<keyword evidence="3" id="KW-1133">Transmembrane helix</keyword>